<dbReference type="Proteomes" id="UP000594261">
    <property type="component" value="Chromosome 2"/>
</dbReference>
<dbReference type="PANTHER" id="PTHR48050">
    <property type="entry name" value="STEROL 3-BETA-GLUCOSYLTRANSFERASE"/>
    <property type="match status" value="1"/>
</dbReference>
<dbReference type="Gramene" id="QL02p098561:mrna">
    <property type="protein sequence ID" value="QL02p098561:mrna"/>
    <property type="gene ID" value="QL02p098561"/>
</dbReference>
<sequence>MEEEMEMEERSKPIAIFMAFGTKGDVYPIAAIAAAFACDQKQYNVVLITHSAHENLGHHLAGKHVAYHPILSPPVLSTDQNHETTTGSGLLELSFLLQKRMVTKEHRRECYSLVQRIFGCGQSLDGDFIVINFFALEGWSLAETFRVRCIVAAPYVVPYSAPSSFERHFKKELPLLYRYLQEATTNKVCWKDVIHWMWPLFTDSWGSWRCDDLNLSPCPFTDPVTGLPTWHDMPSSPLLLYGFSKEVVECPGYWPSNVRVCGFWFLPMEWQFSCKECSEISALVSSGNLQRKDELCSAHIDLHTFLKTVSTPPIFVGLSSVGSMGFLKNPQAFLYVLRTVIEITSYRFILFTAGFEALDAAVHMIAAEASSCSSQTQLSEDCISLFNSRLFCFTGSIFMVFLDIYVSYTCGHLVPLGKVTLFRAIQVAVSKMFGCNSSWGQISGTTAAALHAGIPQVVCPFMLDQFYWAERMFWLGVAPEPLKRDQLLPDQNDDMSIREAANVLSRAINDALSPKVKACAIELAERISLENGVLEAVKTLKEELGCPD</sequence>
<evidence type="ECO:0000313" key="1">
    <source>
        <dbReference type="EnsemblPlants" id="QL02p098561:mrna"/>
    </source>
</evidence>
<dbReference type="OMA" id="TDDSHTC"/>
<dbReference type="SUPFAM" id="SSF53756">
    <property type="entry name" value="UDP-Glycosyltransferase/glycogen phosphorylase"/>
    <property type="match status" value="2"/>
</dbReference>
<accession>A0A7N2R0D1</accession>
<dbReference type="AlphaFoldDB" id="A0A7N2R0D1"/>
<name>A0A7N2R0D1_QUELO</name>
<evidence type="ECO:0000313" key="2">
    <source>
        <dbReference type="Proteomes" id="UP000594261"/>
    </source>
</evidence>
<dbReference type="PANTHER" id="PTHR48050:SF11">
    <property type="entry name" value="GLYCOSYLTRANSFERASE"/>
    <property type="match status" value="1"/>
</dbReference>
<dbReference type="FunCoup" id="A0A7N2R0D1">
    <property type="interactions" value="507"/>
</dbReference>
<reference evidence="2" key="1">
    <citation type="journal article" date="2016" name="G3 (Bethesda)">
        <title>First Draft Assembly and Annotation of the Genome of a California Endemic Oak Quercus lobata Nee (Fagaceae).</title>
        <authorList>
            <person name="Sork V.L."/>
            <person name="Fitz-Gibbon S.T."/>
            <person name="Puiu D."/>
            <person name="Crepeau M."/>
            <person name="Gugger P.F."/>
            <person name="Sherman R."/>
            <person name="Stevens K."/>
            <person name="Langley C.H."/>
            <person name="Pellegrini M."/>
            <person name="Salzberg S.L."/>
        </authorList>
    </citation>
    <scope>NUCLEOTIDE SEQUENCE [LARGE SCALE GENOMIC DNA]</scope>
    <source>
        <strain evidence="2">cv. SW786</strain>
    </source>
</reference>
<dbReference type="FunFam" id="3.40.50.2000:FF:000275">
    <property type="entry name" value="Sterol 3-beta-glucosyltransferase"/>
    <property type="match status" value="1"/>
</dbReference>
<dbReference type="InterPro" id="IPR050426">
    <property type="entry name" value="Glycosyltransferase_28"/>
</dbReference>
<dbReference type="EnsemblPlants" id="QL02p098561:mrna">
    <property type="protein sequence ID" value="QL02p098561:mrna"/>
    <property type="gene ID" value="QL02p098561"/>
</dbReference>
<protein>
    <submittedName>
        <fullName evidence="1">Uncharacterized protein</fullName>
    </submittedName>
</protein>
<proteinExistence type="predicted"/>
<organism evidence="1 2">
    <name type="scientific">Quercus lobata</name>
    <name type="common">Valley oak</name>
    <dbReference type="NCBI Taxonomy" id="97700"/>
    <lineage>
        <taxon>Eukaryota</taxon>
        <taxon>Viridiplantae</taxon>
        <taxon>Streptophyta</taxon>
        <taxon>Embryophyta</taxon>
        <taxon>Tracheophyta</taxon>
        <taxon>Spermatophyta</taxon>
        <taxon>Magnoliopsida</taxon>
        <taxon>eudicotyledons</taxon>
        <taxon>Gunneridae</taxon>
        <taxon>Pentapetalae</taxon>
        <taxon>rosids</taxon>
        <taxon>fabids</taxon>
        <taxon>Fagales</taxon>
        <taxon>Fagaceae</taxon>
        <taxon>Quercus</taxon>
    </lineage>
</organism>
<reference evidence="1" key="2">
    <citation type="submission" date="2021-01" db="UniProtKB">
        <authorList>
            <consortium name="EnsemblPlants"/>
        </authorList>
    </citation>
    <scope>IDENTIFICATION</scope>
</reference>
<dbReference type="InParanoid" id="A0A7N2R0D1"/>
<keyword evidence="2" id="KW-1185">Reference proteome</keyword>
<dbReference type="Gene3D" id="3.40.50.2000">
    <property type="entry name" value="Glycogen Phosphorylase B"/>
    <property type="match status" value="2"/>
</dbReference>